<dbReference type="AlphaFoldDB" id="A0AAD7RQU6"/>
<accession>A0AAD7RQU6</accession>
<proteinExistence type="predicted"/>
<reference evidence="2" key="1">
    <citation type="journal article" date="2023" name="Science">
        <title>Genome structures resolve the early diversification of teleost fishes.</title>
        <authorList>
            <person name="Parey E."/>
            <person name="Louis A."/>
            <person name="Montfort J."/>
            <person name="Bouchez O."/>
            <person name="Roques C."/>
            <person name="Iampietro C."/>
            <person name="Lluch J."/>
            <person name="Castinel A."/>
            <person name="Donnadieu C."/>
            <person name="Desvignes T."/>
            <person name="Floi Bucao C."/>
            <person name="Jouanno E."/>
            <person name="Wen M."/>
            <person name="Mejri S."/>
            <person name="Dirks R."/>
            <person name="Jansen H."/>
            <person name="Henkel C."/>
            <person name="Chen W.J."/>
            <person name="Zahm M."/>
            <person name="Cabau C."/>
            <person name="Klopp C."/>
            <person name="Thompson A.W."/>
            <person name="Robinson-Rechavi M."/>
            <person name="Braasch I."/>
            <person name="Lecointre G."/>
            <person name="Bobe J."/>
            <person name="Postlethwait J.H."/>
            <person name="Berthelot C."/>
            <person name="Roest Crollius H."/>
            <person name="Guiguen Y."/>
        </authorList>
    </citation>
    <scope>NUCLEOTIDE SEQUENCE</scope>
    <source>
        <strain evidence="2">NC1722</strain>
    </source>
</reference>
<keyword evidence="3" id="KW-1185">Reference proteome</keyword>
<feature type="region of interest" description="Disordered" evidence="1">
    <location>
        <begin position="130"/>
        <end position="162"/>
    </location>
</feature>
<evidence type="ECO:0000256" key="1">
    <source>
        <dbReference type="SAM" id="MobiDB-lite"/>
    </source>
</evidence>
<gene>
    <name evidence="2" type="ORF">AAFF_G00130780</name>
</gene>
<evidence type="ECO:0000313" key="2">
    <source>
        <dbReference type="EMBL" id="KAJ8388669.1"/>
    </source>
</evidence>
<feature type="compositionally biased region" description="Basic and acidic residues" evidence="1">
    <location>
        <begin position="138"/>
        <end position="148"/>
    </location>
</feature>
<dbReference type="Proteomes" id="UP001221898">
    <property type="component" value="Unassembled WGS sequence"/>
</dbReference>
<organism evidence="2 3">
    <name type="scientific">Aldrovandia affinis</name>
    <dbReference type="NCBI Taxonomy" id="143900"/>
    <lineage>
        <taxon>Eukaryota</taxon>
        <taxon>Metazoa</taxon>
        <taxon>Chordata</taxon>
        <taxon>Craniata</taxon>
        <taxon>Vertebrata</taxon>
        <taxon>Euteleostomi</taxon>
        <taxon>Actinopterygii</taxon>
        <taxon>Neopterygii</taxon>
        <taxon>Teleostei</taxon>
        <taxon>Notacanthiformes</taxon>
        <taxon>Halosauridae</taxon>
        <taxon>Aldrovandia</taxon>
    </lineage>
</organism>
<comment type="caution">
    <text evidence="2">The sequence shown here is derived from an EMBL/GenBank/DDBJ whole genome shotgun (WGS) entry which is preliminary data.</text>
</comment>
<evidence type="ECO:0000313" key="3">
    <source>
        <dbReference type="Proteomes" id="UP001221898"/>
    </source>
</evidence>
<sequence>MDPPEPFRATCPKPEAQSAKLRYLIQKTSTGPESSDFPPLKRGAACTAQITEPDKPPGSVDCVESSPPRCVPSHTSGIGLTHSDPTDRLGNSARQLGWNRSRDDGKALPCSGEEGVKGVMPQEQVVALRNVPPNQQEAGKRSAQRDPDPMQLVGLDEACGPP</sequence>
<name>A0AAD7RQU6_9TELE</name>
<protein>
    <submittedName>
        <fullName evidence="2">Uncharacterized protein</fullName>
    </submittedName>
</protein>
<dbReference type="EMBL" id="JAINUG010000191">
    <property type="protein sequence ID" value="KAJ8388669.1"/>
    <property type="molecule type" value="Genomic_DNA"/>
</dbReference>
<feature type="region of interest" description="Disordered" evidence="1">
    <location>
        <begin position="52"/>
        <end position="108"/>
    </location>
</feature>